<evidence type="ECO:0000259" key="1">
    <source>
        <dbReference type="Pfam" id="PF20073"/>
    </source>
</evidence>
<proteinExistence type="predicted"/>
<sequence>MEETRAELQAAMEVISLAPFANIIGFEECDPQGSCLYEVQVDDWRNCRGSSDNPPYKTFPHDLVLLANGKPKTVSDLQGPGRFWSLAVVTGLLDDDDEEDPTKCTNFTLLASKGLEGGNRAHKSVITLIFLTNITTNE</sequence>
<dbReference type="Pfam" id="PF20073">
    <property type="entry name" value="DUF6469"/>
    <property type="match status" value="1"/>
</dbReference>
<gene>
    <name evidence="2" type="ORF">LTRI10_LOCUS26106</name>
</gene>
<evidence type="ECO:0000313" key="2">
    <source>
        <dbReference type="EMBL" id="CAL1384938.1"/>
    </source>
</evidence>
<reference evidence="2 3" key="1">
    <citation type="submission" date="2024-04" db="EMBL/GenBank/DDBJ databases">
        <authorList>
            <person name="Fracassetti M."/>
        </authorList>
    </citation>
    <scope>NUCLEOTIDE SEQUENCE [LARGE SCALE GENOMIC DNA]</scope>
</reference>
<accession>A0AAV2EH73</accession>
<organism evidence="2 3">
    <name type="scientific">Linum trigynum</name>
    <dbReference type="NCBI Taxonomy" id="586398"/>
    <lineage>
        <taxon>Eukaryota</taxon>
        <taxon>Viridiplantae</taxon>
        <taxon>Streptophyta</taxon>
        <taxon>Embryophyta</taxon>
        <taxon>Tracheophyta</taxon>
        <taxon>Spermatophyta</taxon>
        <taxon>Magnoliopsida</taxon>
        <taxon>eudicotyledons</taxon>
        <taxon>Gunneridae</taxon>
        <taxon>Pentapetalae</taxon>
        <taxon>rosids</taxon>
        <taxon>fabids</taxon>
        <taxon>Malpighiales</taxon>
        <taxon>Linaceae</taxon>
        <taxon>Linum</taxon>
    </lineage>
</organism>
<feature type="domain" description="DUF6469" evidence="1">
    <location>
        <begin position="19"/>
        <end position="137"/>
    </location>
</feature>
<protein>
    <recommendedName>
        <fullName evidence="1">DUF6469 domain-containing protein</fullName>
    </recommendedName>
</protein>
<evidence type="ECO:0000313" key="3">
    <source>
        <dbReference type="Proteomes" id="UP001497516"/>
    </source>
</evidence>
<dbReference type="AlphaFoldDB" id="A0AAV2EH73"/>
<keyword evidence="3" id="KW-1185">Reference proteome</keyword>
<dbReference type="InterPro" id="IPR045529">
    <property type="entry name" value="DUF6469"/>
</dbReference>
<dbReference type="EMBL" id="OZ034817">
    <property type="protein sequence ID" value="CAL1384938.1"/>
    <property type="molecule type" value="Genomic_DNA"/>
</dbReference>
<name>A0AAV2EH73_9ROSI</name>
<dbReference type="Proteomes" id="UP001497516">
    <property type="component" value="Chromosome 4"/>
</dbReference>